<dbReference type="InterPro" id="IPR013784">
    <property type="entry name" value="Carb-bd-like_fold"/>
</dbReference>
<dbReference type="STRING" id="44252.DJ90_6135"/>
<keyword evidence="3" id="KW-1185">Reference proteome</keyword>
<organism evidence="2 3">
    <name type="scientific">Paenibacillus macerans</name>
    <name type="common">Bacillus macerans</name>
    <dbReference type="NCBI Taxonomy" id="44252"/>
    <lineage>
        <taxon>Bacteria</taxon>
        <taxon>Bacillati</taxon>
        <taxon>Bacillota</taxon>
        <taxon>Bacilli</taxon>
        <taxon>Bacillales</taxon>
        <taxon>Paenibacillaceae</taxon>
        <taxon>Paenibacillus</taxon>
    </lineage>
</organism>
<evidence type="ECO:0000313" key="2">
    <source>
        <dbReference type="EMBL" id="KFN11398.1"/>
    </source>
</evidence>
<sequence length="518" mass="58071">MNILLATYWPFPHIGGVSTYLNILRSRLAEAGHEVEILAQHPGLAHYYLVRGGLRLWKQDFLPQAEEAVKARFRRRKIPLSPWMLWRESEKYAFELACRGLPLQDYDLIHTQDIISTFVLRKAKPGRVPLVATIHGCLATEWAASNEIQARSPLEQHYLSLEEYYGSMSPDGLILPSRWLSGRLSTFGIRHPRAYIIPYGLNQEAYRDRQDKQQMNLRVSSSVRPNKIIACPARLVAIKGQKYLIDAMKLLVQKRSDVVCWLIGDGMMRQDLERQTKELGLEKHVIFWGKRHDVPELIEGADVVVLPSLQDNLPFTIIEAHSLGKPVVASRTGGIVEMVQDGVNGLLAEPGNAVDLYEKLLRLVEDDRLREKQSAEARKHALTVWNDMAMLGQTFEVYGQATVSRPLPLLRQDFVSRLSDDYWANARLAAGHIRNFSILSGTVADAETGLPLPDTPIHLLDTAGVVLRSTASGSGGQFEICDLQPGTYELALSHPQAGLKTRKIAVLSAESTRIDISL</sequence>
<gene>
    <name evidence="2" type="ORF">DJ90_6135</name>
</gene>
<dbReference type="PANTHER" id="PTHR45947">
    <property type="entry name" value="SULFOQUINOVOSYL TRANSFERASE SQD2"/>
    <property type="match status" value="1"/>
</dbReference>
<dbReference type="Gene3D" id="2.60.40.1120">
    <property type="entry name" value="Carboxypeptidase-like, regulatory domain"/>
    <property type="match status" value="1"/>
</dbReference>
<dbReference type="InterPro" id="IPR050194">
    <property type="entry name" value="Glycosyltransferase_grp1"/>
</dbReference>
<dbReference type="PANTHER" id="PTHR45947:SF3">
    <property type="entry name" value="SULFOQUINOVOSYL TRANSFERASE SQD2"/>
    <property type="match status" value="1"/>
</dbReference>
<dbReference type="CDD" id="cd03801">
    <property type="entry name" value="GT4_PimA-like"/>
    <property type="match status" value="1"/>
</dbReference>
<dbReference type="SUPFAM" id="SSF49452">
    <property type="entry name" value="Starch-binding domain-like"/>
    <property type="match status" value="1"/>
</dbReference>
<dbReference type="Pfam" id="PF13620">
    <property type="entry name" value="CarboxypepD_reg"/>
    <property type="match status" value="1"/>
</dbReference>
<protein>
    <submittedName>
        <fullName evidence="2">Glycosyl transferases group 1 family protein</fullName>
    </submittedName>
</protein>
<keyword evidence="2" id="KW-0808">Transferase</keyword>
<evidence type="ECO:0000259" key="1">
    <source>
        <dbReference type="PROSITE" id="PS50206"/>
    </source>
</evidence>
<dbReference type="OrthoDB" id="9815550at2"/>
<dbReference type="PATRIC" id="fig|44252.3.peg.663"/>
<dbReference type="AlphaFoldDB" id="A0A090ZLU1"/>
<feature type="domain" description="Rhodanese" evidence="1">
    <location>
        <begin position="28"/>
        <end position="66"/>
    </location>
</feature>
<dbReference type="InterPro" id="IPR028098">
    <property type="entry name" value="Glyco_trans_4-like_N"/>
</dbReference>
<comment type="caution">
    <text evidence="2">The sequence shown here is derived from an EMBL/GenBank/DDBJ whole genome shotgun (WGS) entry which is preliminary data.</text>
</comment>
<dbReference type="InterPro" id="IPR001763">
    <property type="entry name" value="Rhodanese-like_dom"/>
</dbReference>
<reference evidence="2 3" key="1">
    <citation type="submission" date="2014-04" db="EMBL/GenBank/DDBJ databases">
        <authorList>
            <person name="Bishop-Lilly K.A."/>
            <person name="Broomall S.M."/>
            <person name="Chain P.S."/>
            <person name="Chertkov O."/>
            <person name="Coyne S.R."/>
            <person name="Daligault H.E."/>
            <person name="Davenport K.W."/>
            <person name="Erkkila T."/>
            <person name="Frey K.G."/>
            <person name="Gibbons H.S."/>
            <person name="Gu W."/>
            <person name="Jaissle J."/>
            <person name="Johnson S.L."/>
            <person name="Koroleva G.I."/>
            <person name="Ladner J.T."/>
            <person name="Lo C.-C."/>
            <person name="Minogue T.D."/>
            <person name="Munk C."/>
            <person name="Palacios G.F."/>
            <person name="Redden C.L."/>
            <person name="Rosenzweig C.N."/>
            <person name="Scholz M.B."/>
            <person name="Teshima H."/>
            <person name="Xu Y."/>
        </authorList>
    </citation>
    <scope>NUCLEOTIDE SEQUENCE [LARGE SCALE GENOMIC DNA]</scope>
    <source>
        <strain evidence="2 3">8244</strain>
    </source>
</reference>
<dbReference type="GeneID" id="77011874"/>
<dbReference type="GO" id="GO:0030246">
    <property type="term" value="F:carbohydrate binding"/>
    <property type="evidence" value="ECO:0007669"/>
    <property type="project" value="InterPro"/>
</dbReference>
<dbReference type="Proteomes" id="UP000029278">
    <property type="component" value="Unassembled WGS sequence"/>
</dbReference>
<accession>A0A090ZLU1</accession>
<dbReference type="RefSeq" id="WP_051985309.1">
    <property type="nucleotide sequence ID" value="NZ_BGML01000010.1"/>
</dbReference>
<dbReference type="HOGENOM" id="CLU_009583_2_5_9"/>
<dbReference type="Gene3D" id="3.40.50.2000">
    <property type="entry name" value="Glycogen Phosphorylase B"/>
    <property type="match status" value="2"/>
</dbReference>
<dbReference type="InterPro" id="IPR001296">
    <property type="entry name" value="Glyco_trans_1"/>
</dbReference>
<proteinExistence type="predicted"/>
<dbReference type="GO" id="GO:0016757">
    <property type="term" value="F:glycosyltransferase activity"/>
    <property type="evidence" value="ECO:0007669"/>
    <property type="project" value="InterPro"/>
</dbReference>
<dbReference type="Pfam" id="PF00534">
    <property type="entry name" value="Glycos_transf_1"/>
    <property type="match status" value="1"/>
</dbReference>
<dbReference type="PROSITE" id="PS50206">
    <property type="entry name" value="RHODANESE_3"/>
    <property type="match status" value="1"/>
</dbReference>
<evidence type="ECO:0000313" key="3">
    <source>
        <dbReference type="Proteomes" id="UP000029278"/>
    </source>
</evidence>
<dbReference type="EMBL" id="JMQA01000010">
    <property type="protein sequence ID" value="KFN11398.1"/>
    <property type="molecule type" value="Genomic_DNA"/>
</dbReference>
<dbReference type="Pfam" id="PF13439">
    <property type="entry name" value="Glyco_transf_4"/>
    <property type="match status" value="1"/>
</dbReference>
<dbReference type="SUPFAM" id="SSF53756">
    <property type="entry name" value="UDP-Glycosyltransferase/glycogen phosphorylase"/>
    <property type="match status" value="1"/>
</dbReference>
<name>A0A090ZLU1_PAEMA</name>